<dbReference type="OrthoDB" id="430364at2759"/>
<gene>
    <name evidence="5" type="primary">LOC109065285</name>
</gene>
<feature type="compositionally biased region" description="Basic and acidic residues" evidence="4">
    <location>
        <begin position="69"/>
        <end position="78"/>
    </location>
</feature>
<evidence type="ECO:0000313" key="5">
    <source>
        <dbReference type="RefSeq" id="XP_042625549.1"/>
    </source>
</evidence>
<name>A0A9Q9YSF4_CYPCA</name>
<feature type="compositionally biased region" description="Polar residues" evidence="4">
    <location>
        <begin position="79"/>
        <end position="89"/>
    </location>
</feature>
<feature type="region of interest" description="Disordered" evidence="4">
    <location>
        <begin position="59"/>
        <end position="90"/>
    </location>
</feature>
<feature type="coiled-coil region" evidence="3">
    <location>
        <begin position="252"/>
        <end position="279"/>
    </location>
</feature>
<dbReference type="KEGG" id="ccar:109065285"/>
<dbReference type="GO" id="GO:0003779">
    <property type="term" value="F:actin binding"/>
    <property type="evidence" value="ECO:0007669"/>
    <property type="project" value="UniProtKB-KW"/>
</dbReference>
<evidence type="ECO:0000256" key="1">
    <source>
        <dbReference type="ARBA" id="ARBA00022737"/>
    </source>
</evidence>
<organism evidence="5">
    <name type="scientific">Cyprinus carpio</name>
    <name type="common">Common carp</name>
    <dbReference type="NCBI Taxonomy" id="7962"/>
    <lineage>
        <taxon>Eukaryota</taxon>
        <taxon>Metazoa</taxon>
        <taxon>Chordata</taxon>
        <taxon>Craniata</taxon>
        <taxon>Vertebrata</taxon>
        <taxon>Euteleostomi</taxon>
        <taxon>Actinopterygii</taxon>
        <taxon>Neopterygii</taxon>
        <taxon>Teleostei</taxon>
        <taxon>Ostariophysi</taxon>
        <taxon>Cypriniformes</taxon>
        <taxon>Cyprinidae</taxon>
        <taxon>Cyprininae</taxon>
        <taxon>Cyprinus</taxon>
    </lineage>
</organism>
<sequence length="998" mass="111802">MSESIVRKIQPFTIGTKLSAPAVPKCSDFPDGFLPNRTFSDNCTLRHLNEQVSLYLGRDRHCGPTPKHRREEMSDDRLNQNTISPSNTASRSIRKITISSRMEAAKDRLTPGMELKKIRANSENINNNNNITTSNTQLPKIVGVSCENKPSSQFKVLLCKDGEKQCGGDRDKFTPSPQTQILKTQARKDVVDSPSCEHKDVCVPSKVSLVQSDQSFTHQNTIFNKEITQAETWIRAKLRDLKDTSNIHRCPLTDWEELCQTLQRDLKDFENTVIQLNQMGEQLMCKLNPTSDLVKKQLAQIRDQWNALKQTAANHIKAMGGAKTLQEFNKKVDRLEAWIREKEQEQSLASILGENADKMQLTRKILDLKQDEQLYHNLHEEINHMALRLEKQGKTEGKTISTRRKHINKMWLKAQLHLKEYQENLQLALEVSSFYQQADNIVCSINNMRKSLSASNGVEIARDGEIRDVASQIMMLDVSVSQLSNLHPALAARVTQKQSEVKDCWDVLQKTLRKEKAAQLPSTPSLTRDGSDPETQSSVGTDPHRLWERRLKRNQNRLKGFTLQEALAFGGVIDTGRTDLEVSMRPGGDAEALREALRQPGCRRDARVPVPSDVTATESVLDEHALFVLPPQKFAGRDAEHSYGKALSNSRDAGEINASYAFLPYRERAEARAGSHLDRSITRTPEPYHRFSNRQDYSPLAQRQQRCRMGHISICSLAGARTVFEAAKSVPGRTGTGYPGQQSQDPPRVGGLQSGEGISIRAASIQEFLESAGGLLWDELKRRHERNGLVLKVSEELNYRVVRMRQSSGPSGGGWLEAGELRTIRQASLAGYPEVCERGGAMRAASWSRSVAGAVCSMALTQQSSELKDTRMLTRVPGEGGATRKVHYSYPGTVSLISGSSLLGLPSDADMRAPDGNSIGTHRHCHGVSQRRMEHWVSAAALCPNSASLDVLERWRVRWLVRCEPGSLAVWYDLQEYTGDSRWSWTSTEAQPDPCFVR</sequence>
<feature type="compositionally biased region" description="Polar residues" evidence="4">
    <location>
        <begin position="520"/>
        <end position="540"/>
    </location>
</feature>
<dbReference type="AlphaFoldDB" id="A0A9Q9YSF4"/>
<feature type="region of interest" description="Disordered" evidence="4">
    <location>
        <begin position="516"/>
        <end position="544"/>
    </location>
</feature>
<dbReference type="PANTHER" id="PTHR11915">
    <property type="entry name" value="SPECTRIN/FILAMIN RELATED CYTOSKELETAL PROTEIN"/>
    <property type="match status" value="1"/>
</dbReference>
<dbReference type="SMART" id="SM00150">
    <property type="entry name" value="SPEC"/>
    <property type="match status" value="2"/>
</dbReference>
<proteinExistence type="predicted"/>
<dbReference type="Pfam" id="PF00435">
    <property type="entry name" value="Spectrin"/>
    <property type="match status" value="1"/>
</dbReference>
<keyword evidence="1" id="KW-0677">Repeat</keyword>
<feature type="region of interest" description="Disordered" evidence="4">
    <location>
        <begin position="731"/>
        <end position="754"/>
    </location>
</feature>
<evidence type="ECO:0000256" key="4">
    <source>
        <dbReference type="SAM" id="MobiDB-lite"/>
    </source>
</evidence>
<keyword evidence="3" id="KW-0175">Coiled coil</keyword>
<evidence type="ECO:0000256" key="3">
    <source>
        <dbReference type="SAM" id="Coils"/>
    </source>
</evidence>
<dbReference type="RefSeq" id="XP_042625549.1">
    <property type="nucleotide sequence ID" value="XM_042769615.1"/>
</dbReference>
<dbReference type="SMR" id="A0A9Q9YSF4"/>
<accession>A0A9Q9YSF4</accession>
<evidence type="ECO:0000256" key="2">
    <source>
        <dbReference type="ARBA" id="ARBA00023203"/>
    </source>
</evidence>
<dbReference type="InterPro" id="IPR018159">
    <property type="entry name" value="Spectrin/alpha-actinin"/>
</dbReference>
<dbReference type="CDD" id="cd00176">
    <property type="entry name" value="SPEC"/>
    <property type="match status" value="1"/>
</dbReference>
<dbReference type="InterPro" id="IPR002017">
    <property type="entry name" value="Spectrin_repeat"/>
</dbReference>
<keyword evidence="2" id="KW-0009">Actin-binding</keyword>
<reference evidence="5" key="1">
    <citation type="submission" date="2025-08" db="UniProtKB">
        <authorList>
            <consortium name="RefSeq"/>
        </authorList>
    </citation>
    <scope>IDENTIFICATION</scope>
    <source>
        <tissue evidence="5">Muscle</tissue>
    </source>
</reference>
<dbReference type="Proteomes" id="UP001155660">
    <property type="component" value="Chromosome A13"/>
</dbReference>
<protein>
    <submittedName>
        <fullName evidence="5">Uncharacterized protein LOC109065285</fullName>
    </submittedName>
</protein>
<dbReference type="GeneID" id="109065285"/>